<dbReference type="InterPro" id="IPR005490">
    <property type="entry name" value="LD_TPept_cat_dom"/>
</dbReference>
<dbReference type="InterPro" id="IPR050979">
    <property type="entry name" value="LD-transpeptidase"/>
</dbReference>
<evidence type="ECO:0000256" key="7">
    <source>
        <dbReference type="PROSITE-ProRule" id="PRU01373"/>
    </source>
</evidence>
<feature type="region of interest" description="Disordered" evidence="8">
    <location>
        <begin position="383"/>
        <end position="412"/>
    </location>
</feature>
<evidence type="ECO:0000256" key="3">
    <source>
        <dbReference type="ARBA" id="ARBA00022960"/>
    </source>
</evidence>
<dbReference type="Gene3D" id="2.60.40.3780">
    <property type="match status" value="1"/>
</dbReference>
<keyword evidence="11" id="KW-1185">Reference proteome</keyword>
<keyword evidence="4 7" id="KW-0573">Peptidoglycan synthesis</keyword>
<dbReference type="Gene3D" id="2.40.440.10">
    <property type="entry name" value="L,D-transpeptidase catalytic domain-like"/>
    <property type="match status" value="1"/>
</dbReference>
<dbReference type="Pfam" id="PF03734">
    <property type="entry name" value="YkuD"/>
    <property type="match status" value="1"/>
</dbReference>
<dbReference type="Proteomes" id="UP001501842">
    <property type="component" value="Unassembled WGS sequence"/>
</dbReference>
<dbReference type="PROSITE" id="PS51257">
    <property type="entry name" value="PROKAR_LIPOPROTEIN"/>
    <property type="match status" value="1"/>
</dbReference>
<dbReference type="PROSITE" id="PS52029">
    <property type="entry name" value="LD_TPASE"/>
    <property type="match status" value="1"/>
</dbReference>
<dbReference type="RefSeq" id="WP_344456732.1">
    <property type="nucleotide sequence ID" value="NZ_BAAATZ010000034.1"/>
</dbReference>
<proteinExistence type="predicted"/>
<feature type="active site" description="Nucleophile" evidence="7">
    <location>
        <position position="329"/>
    </location>
</feature>
<reference evidence="11" key="1">
    <citation type="journal article" date="2019" name="Int. J. Syst. Evol. Microbiol.">
        <title>The Global Catalogue of Microorganisms (GCM) 10K type strain sequencing project: providing services to taxonomists for standard genome sequencing and annotation.</title>
        <authorList>
            <consortium name="The Broad Institute Genomics Platform"/>
            <consortium name="The Broad Institute Genome Sequencing Center for Infectious Disease"/>
            <person name="Wu L."/>
            <person name="Ma J."/>
        </authorList>
    </citation>
    <scope>NUCLEOTIDE SEQUENCE [LARGE SCALE GENOMIC DNA]</scope>
    <source>
        <strain evidence="11">JCM 8201</strain>
    </source>
</reference>
<dbReference type="CDD" id="cd16913">
    <property type="entry name" value="YkuD_like"/>
    <property type="match status" value="1"/>
</dbReference>
<dbReference type="EMBL" id="BAAATZ010000034">
    <property type="protein sequence ID" value="GAA2737191.1"/>
    <property type="molecule type" value="Genomic_DNA"/>
</dbReference>
<comment type="caution">
    <text evidence="10">The sequence shown here is derived from an EMBL/GenBank/DDBJ whole genome shotgun (WGS) entry which is preliminary data.</text>
</comment>
<dbReference type="PANTHER" id="PTHR30582">
    <property type="entry name" value="L,D-TRANSPEPTIDASE"/>
    <property type="match status" value="1"/>
</dbReference>
<name>A0ABP6H7A3_9ACTN</name>
<evidence type="ECO:0000313" key="11">
    <source>
        <dbReference type="Proteomes" id="UP001501842"/>
    </source>
</evidence>
<feature type="compositionally biased region" description="Low complexity" evidence="8">
    <location>
        <begin position="394"/>
        <end position="412"/>
    </location>
</feature>
<organism evidence="10 11">
    <name type="scientific">Actinocorallia aurantiaca</name>
    <dbReference type="NCBI Taxonomy" id="46204"/>
    <lineage>
        <taxon>Bacteria</taxon>
        <taxon>Bacillati</taxon>
        <taxon>Actinomycetota</taxon>
        <taxon>Actinomycetes</taxon>
        <taxon>Streptosporangiales</taxon>
        <taxon>Thermomonosporaceae</taxon>
        <taxon>Actinocorallia</taxon>
    </lineage>
</organism>
<evidence type="ECO:0000256" key="6">
    <source>
        <dbReference type="ARBA" id="ARBA00023316"/>
    </source>
</evidence>
<accession>A0ABP6H7A3</accession>
<keyword evidence="3 7" id="KW-0133">Cell shape</keyword>
<keyword evidence="5" id="KW-0012">Acyltransferase</keyword>
<evidence type="ECO:0000256" key="1">
    <source>
        <dbReference type="ARBA" id="ARBA00004752"/>
    </source>
</evidence>
<comment type="pathway">
    <text evidence="1 7">Cell wall biogenesis; peptidoglycan biosynthesis.</text>
</comment>
<dbReference type="PANTHER" id="PTHR30582:SF2">
    <property type="entry name" value="L,D-TRANSPEPTIDASE YCIB-RELATED"/>
    <property type="match status" value="1"/>
</dbReference>
<gene>
    <name evidence="10" type="ORF">GCM10010439_66240</name>
</gene>
<evidence type="ECO:0000256" key="8">
    <source>
        <dbReference type="SAM" id="MobiDB-lite"/>
    </source>
</evidence>
<evidence type="ECO:0000313" key="10">
    <source>
        <dbReference type="EMBL" id="GAA2737191.1"/>
    </source>
</evidence>
<dbReference type="SUPFAM" id="SSF141523">
    <property type="entry name" value="L,D-transpeptidase catalytic domain-like"/>
    <property type="match status" value="1"/>
</dbReference>
<protein>
    <submittedName>
        <fullName evidence="10">Ig-like domain-containing protein</fullName>
    </submittedName>
</protein>
<feature type="domain" description="L,D-TPase catalytic" evidence="9">
    <location>
        <begin position="227"/>
        <end position="353"/>
    </location>
</feature>
<evidence type="ECO:0000256" key="2">
    <source>
        <dbReference type="ARBA" id="ARBA00022679"/>
    </source>
</evidence>
<evidence type="ECO:0000256" key="5">
    <source>
        <dbReference type="ARBA" id="ARBA00023315"/>
    </source>
</evidence>
<feature type="active site" description="Proton donor/acceptor" evidence="7">
    <location>
        <position position="311"/>
    </location>
</feature>
<keyword evidence="6 7" id="KW-0961">Cell wall biogenesis/degradation</keyword>
<evidence type="ECO:0000256" key="4">
    <source>
        <dbReference type="ARBA" id="ARBA00022984"/>
    </source>
</evidence>
<dbReference type="InterPro" id="IPR041280">
    <property type="entry name" value="Big_10"/>
</dbReference>
<dbReference type="Gene3D" id="2.60.40.3710">
    <property type="match status" value="1"/>
</dbReference>
<dbReference type="CDD" id="cd13432">
    <property type="entry name" value="LDT_IgD_like_2"/>
    <property type="match status" value="1"/>
</dbReference>
<dbReference type="Pfam" id="PF17964">
    <property type="entry name" value="Big_10"/>
    <property type="match status" value="1"/>
</dbReference>
<sequence length="412" mass="44206">MRLIGLVSVGALVAACSGGGGNGTGPGEEKAQPPVVAITPADGTGKAKPEQGVTVQATLGELTGVKVQLKGKEVPGALSSDKKVWKSAGNLQPDAAYTVEAVAQNEGQTATTTSSFKTLKPSSTFGLEYNIPWSGQTVGVGMPIVLNFTQPVKDKKAVESALTVESEKPNEGAWYWYTDEQVIFRTKDYWDAYQDIKVSGRFTGVKAAKGVYGMKDFNLKFKVGSSNISTINTRTHRMVVKIDGKKKQDVGISAGKATERKYTTTSGIHVTMEKKNPETMISPGIKEGEPGYYKEIVPYAVRISYSGEYVHSAPWSVGSQGRANVSHGCVNAPPAFAQWYYNQSKWGDIVDVTGTDRELEFDNGYGYWQKPWKDWVTGSAFDKSVSTAPGQENAPAAPDTATTTTPAESPTT</sequence>
<dbReference type="InterPro" id="IPR038063">
    <property type="entry name" value="Transpep_catalytic_dom"/>
</dbReference>
<evidence type="ECO:0000259" key="9">
    <source>
        <dbReference type="PROSITE" id="PS52029"/>
    </source>
</evidence>
<keyword evidence="2" id="KW-0808">Transferase</keyword>